<sequence length="551" mass="58603">MVVVLGAGVVVADPGPNATEQTPANASIDAIYPNPVADGDAGEYVVLSVSSETNVAGWTLADDHSTARLPNATVSGRFALSTDPARARNHTDVPVYTLDGHVPLANSGETLTLRDGDRVLDTVGYEDAPEGELGRVENGAIAWEPIGVTDFNVRRGDGGQVRTFVLPDAGGLPSDVLASADDRILLAAYTFTSRDASETLIAASERGVDVQVLVEGGPVGGMSRRQARLLDRLAEGGVEVNAVGGDAARVDHHHAKYAVVDDRAMVLTENWKPAGTGGRSSRGWGVVLSDPAIVESLVDTFRADAGWRDAIPWQEFREGREFSDPKPSDGSFARRYGPQRHDARGASLLVAPDNAEGAVIERLDAAETSIDVVQAGVGGANQSFVRALKRAADRGVEVRLLLSRAWYAVEENQAVADRLERWATKAEASLSVRLARPRDRFGKIHAKGVVVDGETVLVGSLNWNDHSARENREVVVALAGQGVAGYFGRVFADDWQAAVWRLSVGLSVVVAVATLVAILVGRRIEFADTAGSPGEDRLLAEDFGDIPDREF</sequence>
<keyword evidence="4" id="KW-0812">Transmembrane</keyword>
<dbReference type="SUPFAM" id="SSF56024">
    <property type="entry name" value="Phospholipase D/nuclease"/>
    <property type="match status" value="2"/>
</dbReference>
<dbReference type="PANTHER" id="PTHR43856:SF1">
    <property type="entry name" value="MITOCHONDRIAL CARDIOLIPIN HYDROLASE"/>
    <property type="match status" value="1"/>
</dbReference>
<evidence type="ECO:0000256" key="2">
    <source>
        <dbReference type="ARBA" id="ARBA00022963"/>
    </source>
</evidence>
<reference evidence="6 7" key="1">
    <citation type="journal article" date="2009" name="Stand. Genomic Sci.">
        <title>Complete genome sequence of Halorhabdus utahensis type strain (AX-2).</title>
        <authorList>
            <person name="Anderson I."/>
            <person name="Tindall B.J."/>
            <person name="Pomrenke H."/>
            <person name="Goker M."/>
            <person name="Lapidus A."/>
            <person name="Nolan M."/>
            <person name="Copeland A."/>
            <person name="Glavina Del Rio T."/>
            <person name="Chen F."/>
            <person name="Tice H."/>
            <person name="Cheng J.F."/>
            <person name="Lucas S."/>
            <person name="Chertkov O."/>
            <person name="Bruce D."/>
            <person name="Brettin T."/>
            <person name="Detter J.C."/>
            <person name="Han C."/>
            <person name="Goodwin L."/>
            <person name="Land M."/>
            <person name="Hauser L."/>
            <person name="Chang Y.J."/>
            <person name="Jeffries C.D."/>
            <person name="Pitluck S."/>
            <person name="Pati A."/>
            <person name="Mavromatis K."/>
            <person name="Ivanova N."/>
            <person name="Ovchinnikova G."/>
            <person name="Chen A."/>
            <person name="Palaniappan K."/>
            <person name="Chain P."/>
            <person name="Rohde M."/>
            <person name="Bristow J."/>
            <person name="Eisen J.A."/>
            <person name="Markowitz V."/>
            <person name="Hugenholtz P."/>
            <person name="Kyrpides N.C."/>
            <person name="Klenk H.P."/>
        </authorList>
    </citation>
    <scope>NUCLEOTIDE SEQUENCE [LARGE SCALE GENOMIC DNA]</scope>
    <source>
        <strain evidence="7">DSM 12940 / JCM 11049 / AX-2</strain>
    </source>
</reference>
<feature type="domain" description="PLD phosphodiesterase" evidence="5">
    <location>
        <begin position="440"/>
        <end position="467"/>
    </location>
</feature>
<dbReference type="Gene3D" id="3.30.870.10">
    <property type="entry name" value="Endonuclease Chain A"/>
    <property type="match status" value="2"/>
</dbReference>
<evidence type="ECO:0000313" key="6">
    <source>
        <dbReference type="EMBL" id="ACV10903.1"/>
    </source>
</evidence>
<dbReference type="InterPro" id="IPR001736">
    <property type="entry name" value="PLipase_D/transphosphatidylase"/>
</dbReference>
<dbReference type="eggNOG" id="arCOG02039">
    <property type="taxonomic scope" value="Archaea"/>
</dbReference>
<dbReference type="KEGG" id="hut:Huta_0718"/>
<keyword evidence="2" id="KW-0442">Lipid degradation</keyword>
<evidence type="ECO:0000256" key="4">
    <source>
        <dbReference type="SAM" id="Phobius"/>
    </source>
</evidence>
<dbReference type="Proteomes" id="UP000002071">
    <property type="component" value="Chromosome"/>
</dbReference>
<dbReference type="InterPro" id="IPR025202">
    <property type="entry name" value="PLD-like_dom"/>
</dbReference>
<dbReference type="STRING" id="519442.Huta_0718"/>
<gene>
    <name evidence="6" type="ordered locus">Huta_0718</name>
</gene>
<proteinExistence type="predicted"/>
<evidence type="ECO:0000256" key="1">
    <source>
        <dbReference type="ARBA" id="ARBA00022801"/>
    </source>
</evidence>
<organism evidence="6 7">
    <name type="scientific">Halorhabdus utahensis (strain DSM 12940 / JCM 11049 / AX-2)</name>
    <dbReference type="NCBI Taxonomy" id="519442"/>
    <lineage>
        <taxon>Archaea</taxon>
        <taxon>Methanobacteriati</taxon>
        <taxon>Methanobacteriota</taxon>
        <taxon>Stenosarchaea group</taxon>
        <taxon>Halobacteria</taxon>
        <taxon>Halobacteriales</taxon>
        <taxon>Haloarculaceae</taxon>
        <taxon>Halorhabdus</taxon>
    </lineage>
</organism>
<dbReference type="PROSITE" id="PS50035">
    <property type="entry name" value="PLD"/>
    <property type="match status" value="1"/>
</dbReference>
<evidence type="ECO:0000313" key="7">
    <source>
        <dbReference type="Proteomes" id="UP000002071"/>
    </source>
</evidence>
<dbReference type="AlphaFoldDB" id="C7NTR4"/>
<keyword evidence="3" id="KW-0443">Lipid metabolism</keyword>
<dbReference type="Pfam" id="PF13091">
    <property type="entry name" value="PLDc_2"/>
    <property type="match status" value="2"/>
</dbReference>
<dbReference type="PANTHER" id="PTHR43856">
    <property type="entry name" value="CARDIOLIPIN HYDROLASE"/>
    <property type="match status" value="1"/>
</dbReference>
<dbReference type="GO" id="GO:0016891">
    <property type="term" value="F:RNA endonuclease activity producing 5'-phosphomonoesters, hydrolytic mechanism"/>
    <property type="evidence" value="ECO:0007669"/>
    <property type="project" value="TreeGrafter"/>
</dbReference>
<dbReference type="EMBL" id="CP001687">
    <property type="protein sequence ID" value="ACV10903.1"/>
    <property type="molecule type" value="Genomic_DNA"/>
</dbReference>
<evidence type="ECO:0000259" key="5">
    <source>
        <dbReference type="PROSITE" id="PS50035"/>
    </source>
</evidence>
<keyword evidence="7" id="KW-1185">Reference proteome</keyword>
<keyword evidence="4" id="KW-1133">Transmembrane helix</keyword>
<dbReference type="GO" id="GO:0016042">
    <property type="term" value="P:lipid catabolic process"/>
    <property type="evidence" value="ECO:0007669"/>
    <property type="project" value="UniProtKB-KW"/>
</dbReference>
<name>C7NTR4_HALUD</name>
<feature type="transmembrane region" description="Helical" evidence="4">
    <location>
        <begin position="498"/>
        <end position="520"/>
    </location>
</feature>
<keyword evidence="1" id="KW-0378">Hydrolase</keyword>
<dbReference type="HOGENOM" id="CLU_026762_0_0_2"/>
<dbReference type="SMART" id="SM00155">
    <property type="entry name" value="PLDc"/>
    <property type="match status" value="2"/>
</dbReference>
<dbReference type="InterPro" id="IPR051406">
    <property type="entry name" value="PLD_domain"/>
</dbReference>
<dbReference type="CDD" id="cd09127">
    <property type="entry name" value="PLDc_unchar1_1"/>
    <property type="match status" value="1"/>
</dbReference>
<keyword evidence="4" id="KW-0472">Membrane</keyword>
<evidence type="ECO:0000256" key="3">
    <source>
        <dbReference type="ARBA" id="ARBA00023098"/>
    </source>
</evidence>
<accession>C7NTR4</accession>
<dbReference type="CDD" id="cd09128">
    <property type="entry name" value="PLDc_unchar1_2"/>
    <property type="match status" value="1"/>
</dbReference>
<protein>
    <submittedName>
        <fullName evidence="6">Phospholipase D/Transphosphatidylase</fullName>
    </submittedName>
</protein>